<evidence type="ECO:0000259" key="3">
    <source>
        <dbReference type="PROSITE" id="PS51228"/>
    </source>
</evidence>
<dbReference type="Gene3D" id="1.20.80.10">
    <property type="match status" value="1"/>
</dbReference>
<dbReference type="InterPro" id="IPR014352">
    <property type="entry name" value="FERM/acyl-CoA-bd_prot_sf"/>
</dbReference>
<organism evidence="4 5">
    <name type="scientific">Blyttiomyces helicus</name>
    <dbReference type="NCBI Taxonomy" id="388810"/>
    <lineage>
        <taxon>Eukaryota</taxon>
        <taxon>Fungi</taxon>
        <taxon>Fungi incertae sedis</taxon>
        <taxon>Chytridiomycota</taxon>
        <taxon>Chytridiomycota incertae sedis</taxon>
        <taxon>Chytridiomycetes</taxon>
        <taxon>Chytridiomycetes incertae sedis</taxon>
        <taxon>Blyttiomyces</taxon>
    </lineage>
</organism>
<dbReference type="Proteomes" id="UP000269721">
    <property type="component" value="Unassembled WGS sequence"/>
</dbReference>
<dbReference type="InterPro" id="IPR000582">
    <property type="entry name" value="Acyl-CoA-binding_protein"/>
</dbReference>
<dbReference type="AlphaFoldDB" id="A0A4P9WFA7"/>
<sequence>MSDPASTGNAAFAQAAIDVKALTYKPSNDELLKLYALFKQGIVGDNETARPGMFDLQGKAKWDAWTAVKGTAKEAAQAQYIELVESLKAKSS</sequence>
<accession>A0A4P9WFA7</accession>
<dbReference type="GO" id="GO:0006631">
    <property type="term" value="P:fatty acid metabolic process"/>
    <property type="evidence" value="ECO:0007669"/>
    <property type="project" value="TreeGrafter"/>
</dbReference>
<dbReference type="PANTHER" id="PTHR23310:SF62">
    <property type="entry name" value="ACYL-COA BINDING PROTEIN 1, ISOFORM A"/>
    <property type="match status" value="1"/>
</dbReference>
<dbReference type="PRINTS" id="PR00689">
    <property type="entry name" value="ACOABINDINGP"/>
</dbReference>
<feature type="domain" description="ACB" evidence="3">
    <location>
        <begin position="8"/>
        <end position="92"/>
    </location>
</feature>
<comment type="similarity">
    <text evidence="1">Belongs to the ACBP family.</text>
</comment>
<dbReference type="InterPro" id="IPR035984">
    <property type="entry name" value="Acyl-CoA-binding_sf"/>
</dbReference>
<proteinExistence type="inferred from homology"/>
<dbReference type="Pfam" id="PF00887">
    <property type="entry name" value="ACBP"/>
    <property type="match status" value="1"/>
</dbReference>
<protein>
    <submittedName>
        <fullName evidence="4">Acyl-CoA-binding protein</fullName>
    </submittedName>
</protein>
<dbReference type="PROSITE" id="PS51228">
    <property type="entry name" value="ACB_2"/>
    <property type="match status" value="1"/>
</dbReference>
<evidence type="ECO:0000256" key="2">
    <source>
        <dbReference type="ARBA" id="ARBA00023121"/>
    </source>
</evidence>
<evidence type="ECO:0000256" key="1">
    <source>
        <dbReference type="ARBA" id="ARBA00005567"/>
    </source>
</evidence>
<evidence type="ECO:0000313" key="4">
    <source>
        <dbReference type="EMBL" id="RKO89988.1"/>
    </source>
</evidence>
<dbReference type="PANTHER" id="PTHR23310">
    <property type="entry name" value="ACYL-COA-BINDING PROTEIN, ACBP"/>
    <property type="match status" value="1"/>
</dbReference>
<reference evidence="5" key="1">
    <citation type="journal article" date="2018" name="Nat. Microbiol.">
        <title>Leveraging single-cell genomics to expand the fungal tree of life.</title>
        <authorList>
            <person name="Ahrendt S.R."/>
            <person name="Quandt C.A."/>
            <person name="Ciobanu D."/>
            <person name="Clum A."/>
            <person name="Salamov A."/>
            <person name="Andreopoulos B."/>
            <person name="Cheng J.F."/>
            <person name="Woyke T."/>
            <person name="Pelin A."/>
            <person name="Henrissat B."/>
            <person name="Reynolds N.K."/>
            <person name="Benny G.L."/>
            <person name="Smith M.E."/>
            <person name="James T.Y."/>
            <person name="Grigoriev I.V."/>
        </authorList>
    </citation>
    <scope>NUCLEOTIDE SEQUENCE [LARGE SCALE GENOMIC DNA]</scope>
</reference>
<gene>
    <name evidence="4" type="ORF">BDK51DRAFT_15751</name>
</gene>
<dbReference type="GO" id="GO:0000062">
    <property type="term" value="F:fatty-acyl-CoA binding"/>
    <property type="evidence" value="ECO:0007669"/>
    <property type="project" value="InterPro"/>
</dbReference>
<keyword evidence="2" id="KW-0446">Lipid-binding</keyword>
<dbReference type="SUPFAM" id="SSF47027">
    <property type="entry name" value="Acyl-CoA binding protein"/>
    <property type="match status" value="1"/>
</dbReference>
<name>A0A4P9WFA7_9FUNG</name>
<dbReference type="OrthoDB" id="346910at2759"/>
<evidence type="ECO:0000313" key="5">
    <source>
        <dbReference type="Proteomes" id="UP000269721"/>
    </source>
</evidence>
<keyword evidence="5" id="KW-1185">Reference proteome</keyword>
<dbReference type="EMBL" id="KZ995782">
    <property type="protein sequence ID" value="RKO89988.1"/>
    <property type="molecule type" value="Genomic_DNA"/>
</dbReference>